<evidence type="ECO:0000256" key="2">
    <source>
        <dbReference type="ARBA" id="ARBA00022782"/>
    </source>
</evidence>
<feature type="compositionally biased region" description="Pro residues" evidence="5">
    <location>
        <begin position="74"/>
        <end position="83"/>
    </location>
</feature>
<gene>
    <name evidence="6" type="ORF">U9M48_011197</name>
</gene>
<dbReference type="GO" id="GO:0030154">
    <property type="term" value="P:cell differentiation"/>
    <property type="evidence" value="ECO:0007669"/>
    <property type="project" value="UniProtKB-KW"/>
</dbReference>
<dbReference type="AlphaFoldDB" id="A0AAQ3WGX7"/>
<organism evidence="6 7">
    <name type="scientific">Paspalum notatum var. saurae</name>
    <dbReference type="NCBI Taxonomy" id="547442"/>
    <lineage>
        <taxon>Eukaryota</taxon>
        <taxon>Viridiplantae</taxon>
        <taxon>Streptophyta</taxon>
        <taxon>Embryophyta</taxon>
        <taxon>Tracheophyta</taxon>
        <taxon>Spermatophyta</taxon>
        <taxon>Magnoliopsida</taxon>
        <taxon>Liliopsida</taxon>
        <taxon>Poales</taxon>
        <taxon>Poaceae</taxon>
        <taxon>PACMAD clade</taxon>
        <taxon>Panicoideae</taxon>
        <taxon>Andropogonodae</taxon>
        <taxon>Paspaleae</taxon>
        <taxon>Paspalinae</taxon>
        <taxon>Paspalum</taxon>
    </lineage>
</organism>
<proteinExistence type="inferred from homology"/>
<dbReference type="InterPro" id="IPR012474">
    <property type="entry name" value="Frigida"/>
</dbReference>
<feature type="region of interest" description="Disordered" evidence="5">
    <location>
        <begin position="205"/>
        <end position="230"/>
    </location>
</feature>
<keyword evidence="4" id="KW-0217">Developmental protein</keyword>
<feature type="compositionally biased region" description="Pro residues" evidence="5">
    <location>
        <begin position="206"/>
        <end position="216"/>
    </location>
</feature>
<dbReference type="EMBL" id="CP144746">
    <property type="protein sequence ID" value="WVZ61296.1"/>
    <property type="molecule type" value="Genomic_DNA"/>
</dbReference>
<dbReference type="Pfam" id="PF07899">
    <property type="entry name" value="Frigida"/>
    <property type="match status" value="1"/>
</dbReference>
<dbReference type="PANTHER" id="PTHR31791">
    <property type="entry name" value="FRIGIDA-LIKE PROTEIN 3-RELATED"/>
    <property type="match status" value="1"/>
</dbReference>
<accession>A0AAQ3WGX7</accession>
<evidence type="ECO:0000256" key="4">
    <source>
        <dbReference type="RuleBase" id="RU364012"/>
    </source>
</evidence>
<evidence type="ECO:0000256" key="1">
    <source>
        <dbReference type="ARBA" id="ARBA00008956"/>
    </source>
</evidence>
<dbReference type="Proteomes" id="UP001341281">
    <property type="component" value="Chromosome 02"/>
</dbReference>
<keyword evidence="2 4" id="KW-0221">Differentiation</keyword>
<comment type="similarity">
    <text evidence="1 4">Belongs to the Frigida family.</text>
</comment>
<evidence type="ECO:0000256" key="5">
    <source>
        <dbReference type="SAM" id="MobiDB-lite"/>
    </source>
</evidence>
<feature type="region of interest" description="Disordered" evidence="5">
    <location>
        <begin position="61"/>
        <end position="191"/>
    </location>
</feature>
<keyword evidence="3 4" id="KW-0287">Flowering</keyword>
<dbReference type="GO" id="GO:0009908">
    <property type="term" value="P:flower development"/>
    <property type="evidence" value="ECO:0007669"/>
    <property type="project" value="UniProtKB-KW"/>
</dbReference>
<keyword evidence="7" id="KW-1185">Reference proteome</keyword>
<reference evidence="6 7" key="1">
    <citation type="submission" date="2024-02" db="EMBL/GenBank/DDBJ databases">
        <title>High-quality chromosome-scale genome assembly of Pensacola bahiagrass (Paspalum notatum Flugge var. saurae).</title>
        <authorList>
            <person name="Vega J.M."/>
            <person name="Podio M."/>
            <person name="Orjuela J."/>
            <person name="Siena L.A."/>
            <person name="Pessino S.C."/>
            <person name="Combes M.C."/>
            <person name="Mariac C."/>
            <person name="Albertini E."/>
            <person name="Pupilli F."/>
            <person name="Ortiz J.P.A."/>
            <person name="Leblanc O."/>
        </authorList>
    </citation>
    <scope>NUCLEOTIDE SEQUENCE [LARGE SCALE GENOMIC DNA]</scope>
    <source>
        <strain evidence="6">R1</strain>
        <tissue evidence="6">Leaf</tissue>
    </source>
</reference>
<sequence length="510" mass="55348">MPPPPPQQPTPTAAAPRRAAMLDAVNTLASYSDTLADFLDQWNSVILDVASIAATFAVLIPGPESDPKALPLPAAEPQPPNPTPESERENSPAPDQESQAEPNPAPEPEPEPEPERESVPSPPAPEPEPESVPNLAVPEPEPNAVPVPEPTSSPAPPAPNPHERERKGVDPSAADPEPEPEPEPESVPNLAAPEPELNAVLVPVPELTPSPAPAPAPNLVRERKGGDPSTADLELRCMQMNYRGLRRFLTAHVRGRERWLREVGPAALCLAADPAALVLRTVGRYYIRAESRDAEEACTLLLELYVRAGCPRCQGHLRQEAREGALSWRSRLVRVGSDGASGARGLAFFMAGFGVPAEFPAQELYDLIDAASGAACIEVLKCSKLFVKKMLDVAIEMINKAMYLQAIRIILAFELQHAFPLAATLNLVMEKIEHDRKDESEDQASEHDEEELALLSSIFKCMEDHKLCPSEFSAFAEKIALLEERVGKPTQALAGIKRKRTEDLVEQDAH</sequence>
<evidence type="ECO:0000256" key="3">
    <source>
        <dbReference type="ARBA" id="ARBA00023089"/>
    </source>
</evidence>
<evidence type="ECO:0000313" key="7">
    <source>
        <dbReference type="Proteomes" id="UP001341281"/>
    </source>
</evidence>
<protein>
    <recommendedName>
        <fullName evidence="4">FRIGIDA-like protein</fullName>
    </recommendedName>
</protein>
<feature type="compositionally biased region" description="Pro residues" evidence="5">
    <location>
        <begin position="139"/>
        <end position="160"/>
    </location>
</feature>
<evidence type="ECO:0000313" key="6">
    <source>
        <dbReference type="EMBL" id="WVZ61296.1"/>
    </source>
</evidence>
<name>A0AAQ3WGX7_PASNO</name>
<dbReference type="PANTHER" id="PTHR31791:SF49">
    <property type="entry name" value="INACTIVE PROTEIN FRIGIDA"/>
    <property type="match status" value="1"/>
</dbReference>